<gene>
    <name evidence="7" type="ORF">IU459_32505</name>
</gene>
<accession>A0ABS0D064</accession>
<keyword evidence="5" id="KW-0408">Iron</keyword>
<comment type="similarity">
    <text evidence="1">Belongs to the cytochrome P450 family.</text>
</comment>
<dbReference type="Proteomes" id="UP000702209">
    <property type="component" value="Unassembled WGS sequence"/>
</dbReference>
<dbReference type="PANTHER" id="PTHR46696:SF1">
    <property type="entry name" value="CYTOCHROME P450 YJIB-RELATED"/>
    <property type="match status" value="1"/>
</dbReference>
<keyword evidence="3" id="KW-0479">Metal-binding</keyword>
<keyword evidence="8" id="KW-1185">Reference proteome</keyword>
<reference evidence="7 8" key="1">
    <citation type="submission" date="2020-10" db="EMBL/GenBank/DDBJ databases">
        <title>Identification of Nocardia species via Next-generation sequencing and recognition of intraspecies genetic diversity.</title>
        <authorList>
            <person name="Li P."/>
            <person name="Li P."/>
            <person name="Lu B."/>
        </authorList>
    </citation>
    <scope>NUCLEOTIDE SEQUENCE [LARGE SCALE GENOMIC DNA]</scope>
    <source>
        <strain evidence="7 8">BJ06-0157</strain>
    </source>
</reference>
<organism evidence="7 8">
    <name type="scientific">Nocardia amamiensis</name>
    <dbReference type="NCBI Taxonomy" id="404578"/>
    <lineage>
        <taxon>Bacteria</taxon>
        <taxon>Bacillati</taxon>
        <taxon>Actinomycetota</taxon>
        <taxon>Actinomycetes</taxon>
        <taxon>Mycobacteriales</taxon>
        <taxon>Nocardiaceae</taxon>
        <taxon>Nocardia</taxon>
    </lineage>
</organism>
<keyword evidence="2" id="KW-0349">Heme</keyword>
<name>A0ABS0D064_9NOCA</name>
<evidence type="ECO:0000256" key="1">
    <source>
        <dbReference type="ARBA" id="ARBA00010617"/>
    </source>
</evidence>
<dbReference type="EMBL" id="JADLQX010000039">
    <property type="protein sequence ID" value="MBF6302228.1"/>
    <property type="molecule type" value="Genomic_DNA"/>
</dbReference>
<evidence type="ECO:0000256" key="5">
    <source>
        <dbReference type="ARBA" id="ARBA00023004"/>
    </source>
</evidence>
<comment type="caution">
    <text evidence="7">The sequence shown here is derived from an EMBL/GenBank/DDBJ whole genome shotgun (WGS) entry which is preliminary data.</text>
</comment>
<dbReference type="SUPFAM" id="SSF48264">
    <property type="entry name" value="Cytochrome P450"/>
    <property type="match status" value="1"/>
</dbReference>
<dbReference type="Gene3D" id="1.10.630.10">
    <property type="entry name" value="Cytochrome P450"/>
    <property type="match status" value="1"/>
</dbReference>
<dbReference type="PANTHER" id="PTHR46696">
    <property type="entry name" value="P450, PUTATIVE (EUROFUNG)-RELATED"/>
    <property type="match status" value="1"/>
</dbReference>
<dbReference type="InterPro" id="IPR002397">
    <property type="entry name" value="Cyt_P450_B"/>
</dbReference>
<proteinExistence type="inferred from homology"/>
<dbReference type="InterPro" id="IPR036396">
    <property type="entry name" value="Cyt_P450_sf"/>
</dbReference>
<sequence length="431" mass="47691">MTTPQSPTSTPYTDSTGTCPVQYGPVIDTDDRRVPLYTPEFVADPHRAYREMRRRYGSLVPIELAPGVPATLVIGYRTAVRILNDPNHFPADPRTWQKNIPADSPVRPMMEWYPAARYNTGATHARYRQASVASIDGIDTHGLRPAVERIAIPLINTFCESGSADLVTQYAFPLVLEVLNQMVGCPAEIGQRVATGMAARFDTVNPAQGMMMLKEALMELIQLKRQHPGDDATSRLAHHPANLNDVEIFAQLMSFYGAGFEAQRNLITNTLLLMITDDRFRYGSDVLGRNLSTEHALDEVLFNDPPMANFCTTYPRQPIMIDDVWLPADQPVVISLAACNNDPEIRGTDEPGGNRIGNRSHLAWSTGPHACPAKSIAYPTVQNAIDQLLDALPEMDLAVPADQLVWRPGPFHRAMTSMPVVFPKSAPLTFF</sequence>
<keyword evidence="6" id="KW-0503">Monooxygenase</keyword>
<evidence type="ECO:0000256" key="6">
    <source>
        <dbReference type="ARBA" id="ARBA00023033"/>
    </source>
</evidence>
<evidence type="ECO:0000256" key="4">
    <source>
        <dbReference type="ARBA" id="ARBA00023002"/>
    </source>
</evidence>
<keyword evidence="4" id="KW-0560">Oxidoreductase</keyword>
<protein>
    <submittedName>
        <fullName evidence="7">Cytochrome P450</fullName>
    </submittedName>
</protein>
<dbReference type="RefSeq" id="WP_195133414.1">
    <property type="nucleotide sequence ID" value="NZ_JADLQX010000039.1"/>
</dbReference>
<evidence type="ECO:0000256" key="2">
    <source>
        <dbReference type="ARBA" id="ARBA00022617"/>
    </source>
</evidence>
<evidence type="ECO:0000256" key="3">
    <source>
        <dbReference type="ARBA" id="ARBA00022723"/>
    </source>
</evidence>
<evidence type="ECO:0000313" key="8">
    <source>
        <dbReference type="Proteomes" id="UP000702209"/>
    </source>
</evidence>
<evidence type="ECO:0000313" key="7">
    <source>
        <dbReference type="EMBL" id="MBF6302228.1"/>
    </source>
</evidence>
<dbReference type="PRINTS" id="PR00359">
    <property type="entry name" value="BP450"/>
</dbReference>